<evidence type="ECO:0000313" key="2">
    <source>
        <dbReference type="Proteomes" id="UP000007797"/>
    </source>
</evidence>
<name>F4Q5D4_CACFS</name>
<organism evidence="1 2">
    <name type="scientific">Cavenderia fasciculata</name>
    <name type="common">Slime mold</name>
    <name type="synonym">Dictyostelium fasciculatum</name>
    <dbReference type="NCBI Taxonomy" id="261658"/>
    <lineage>
        <taxon>Eukaryota</taxon>
        <taxon>Amoebozoa</taxon>
        <taxon>Evosea</taxon>
        <taxon>Eumycetozoa</taxon>
        <taxon>Dictyostelia</taxon>
        <taxon>Acytosteliales</taxon>
        <taxon>Cavenderiaceae</taxon>
        <taxon>Cavenderia</taxon>
    </lineage>
</organism>
<dbReference type="KEGG" id="dfa:DFA_08180"/>
<dbReference type="AlphaFoldDB" id="F4Q5D4"/>
<protein>
    <submittedName>
        <fullName evidence="1">Uncharacterized protein</fullName>
    </submittedName>
</protein>
<keyword evidence="2" id="KW-1185">Reference proteome</keyword>
<evidence type="ECO:0000313" key="1">
    <source>
        <dbReference type="EMBL" id="EGG17193.1"/>
    </source>
</evidence>
<dbReference type="RefSeq" id="XP_004355677.1">
    <property type="nucleotide sequence ID" value="XM_004355624.1"/>
</dbReference>
<reference evidence="2" key="1">
    <citation type="journal article" date="2011" name="Genome Res.">
        <title>Phylogeny-wide analysis of social amoeba genomes highlights ancient origins for complex intercellular communication.</title>
        <authorList>
            <person name="Heidel A.J."/>
            <person name="Lawal H.M."/>
            <person name="Felder M."/>
            <person name="Schilde C."/>
            <person name="Helps N.R."/>
            <person name="Tunggal B."/>
            <person name="Rivero F."/>
            <person name="John U."/>
            <person name="Schleicher M."/>
            <person name="Eichinger L."/>
            <person name="Platzer M."/>
            <person name="Noegel A.A."/>
            <person name="Schaap P."/>
            <person name="Gloeckner G."/>
        </authorList>
    </citation>
    <scope>NUCLEOTIDE SEQUENCE [LARGE SCALE GENOMIC DNA]</scope>
    <source>
        <strain evidence="2">SH3</strain>
    </source>
</reference>
<sequence length="139" mass="16254">MSHLSLSLLVQSYIIKRLIKTKKDEDYDRFGPDEYRNLMLHGETRRKRERADRVWRDDRDCIGLILASIHSSVNSIYSSDYIKTLNWSFGGCIDTTAATVVKHLPFDYETQLIRLLPNLQTINFKITCTLIVIQLLNYN</sequence>
<dbReference type="Proteomes" id="UP000007797">
    <property type="component" value="Unassembled WGS sequence"/>
</dbReference>
<accession>F4Q5D4</accession>
<dbReference type="GeneID" id="14869135"/>
<proteinExistence type="predicted"/>
<gene>
    <name evidence="1" type="ORF">DFA_08180</name>
</gene>
<dbReference type="EMBL" id="GL883021">
    <property type="protein sequence ID" value="EGG17193.1"/>
    <property type="molecule type" value="Genomic_DNA"/>
</dbReference>